<gene>
    <name evidence="4" type="ORF">CA13_11380</name>
</gene>
<dbReference type="InterPro" id="IPR007131">
    <property type="entry name" value="SHD1"/>
</dbReference>
<evidence type="ECO:0000256" key="1">
    <source>
        <dbReference type="SAM" id="MobiDB-lite"/>
    </source>
</evidence>
<feature type="chain" id="PRO_5022822521" description="SLA1 homology domain-containing protein" evidence="2">
    <location>
        <begin position="24"/>
        <end position="452"/>
    </location>
</feature>
<protein>
    <recommendedName>
        <fullName evidence="3">SLA1 homology domain-containing protein</fullName>
    </recommendedName>
</protein>
<feature type="domain" description="SLA1 homology" evidence="3">
    <location>
        <begin position="389"/>
        <end position="447"/>
    </location>
</feature>
<keyword evidence="2" id="KW-0732">Signal</keyword>
<comment type="caution">
    <text evidence="4">The sequence shown here is derived from an EMBL/GenBank/DDBJ whole genome shotgun (WGS) entry which is preliminary data.</text>
</comment>
<evidence type="ECO:0000313" key="4">
    <source>
        <dbReference type="EMBL" id="TWT79731.1"/>
    </source>
</evidence>
<dbReference type="Pfam" id="PF03983">
    <property type="entry name" value="SHD1"/>
    <property type="match status" value="1"/>
</dbReference>
<keyword evidence="5" id="KW-1185">Reference proteome</keyword>
<organism evidence="4 5">
    <name type="scientific">Novipirellula herctigrandis</name>
    <dbReference type="NCBI Taxonomy" id="2527986"/>
    <lineage>
        <taxon>Bacteria</taxon>
        <taxon>Pseudomonadati</taxon>
        <taxon>Planctomycetota</taxon>
        <taxon>Planctomycetia</taxon>
        <taxon>Pirellulales</taxon>
        <taxon>Pirellulaceae</taxon>
        <taxon>Novipirellula</taxon>
    </lineage>
</organism>
<dbReference type="InterPro" id="IPR015943">
    <property type="entry name" value="WD40/YVTN_repeat-like_dom_sf"/>
</dbReference>
<dbReference type="GO" id="GO:0008092">
    <property type="term" value="F:cytoskeletal protein binding"/>
    <property type="evidence" value="ECO:0007669"/>
    <property type="project" value="InterPro"/>
</dbReference>
<dbReference type="Gene3D" id="2.30.30.700">
    <property type="entry name" value="SLA1 homology domain 1"/>
    <property type="match status" value="1"/>
</dbReference>
<accession>A0A5C5YYR1</accession>
<reference evidence="4 5" key="1">
    <citation type="submission" date="2019-02" db="EMBL/GenBank/DDBJ databases">
        <title>Deep-cultivation of Planctomycetes and their phenomic and genomic characterization uncovers novel biology.</title>
        <authorList>
            <person name="Wiegand S."/>
            <person name="Jogler M."/>
            <person name="Boedeker C."/>
            <person name="Pinto D."/>
            <person name="Vollmers J."/>
            <person name="Rivas-Marin E."/>
            <person name="Kohn T."/>
            <person name="Peeters S.H."/>
            <person name="Heuer A."/>
            <person name="Rast P."/>
            <person name="Oberbeckmann S."/>
            <person name="Bunk B."/>
            <person name="Jeske O."/>
            <person name="Meyerdierks A."/>
            <person name="Storesund J.E."/>
            <person name="Kallscheuer N."/>
            <person name="Luecker S."/>
            <person name="Lage O.M."/>
            <person name="Pohl T."/>
            <person name="Merkel B.J."/>
            <person name="Hornburger P."/>
            <person name="Mueller R.-W."/>
            <person name="Bruemmer F."/>
            <person name="Labrenz M."/>
            <person name="Spormann A.M."/>
            <person name="Op Den Camp H."/>
            <person name="Overmann J."/>
            <person name="Amann R."/>
            <person name="Jetten M.S.M."/>
            <person name="Mascher T."/>
            <person name="Medema M.H."/>
            <person name="Devos D.P."/>
            <person name="Kaster A.-K."/>
            <person name="Ovreas L."/>
            <person name="Rohde M."/>
            <person name="Galperin M.Y."/>
            <person name="Jogler C."/>
        </authorList>
    </citation>
    <scope>NUCLEOTIDE SEQUENCE [LARGE SCALE GENOMIC DNA]</scope>
    <source>
        <strain evidence="4 5">CA13</strain>
    </source>
</reference>
<name>A0A5C5YYR1_9BACT</name>
<feature type="region of interest" description="Disordered" evidence="1">
    <location>
        <begin position="413"/>
        <end position="452"/>
    </location>
</feature>
<feature type="signal peptide" evidence="2">
    <location>
        <begin position="1"/>
        <end position="23"/>
    </location>
</feature>
<dbReference type="GO" id="GO:0030674">
    <property type="term" value="F:protein-macromolecule adaptor activity"/>
    <property type="evidence" value="ECO:0007669"/>
    <property type="project" value="InterPro"/>
</dbReference>
<dbReference type="Gene3D" id="2.130.10.10">
    <property type="entry name" value="YVTN repeat-like/Quinoprotein amine dehydrogenase"/>
    <property type="match status" value="1"/>
</dbReference>
<proteinExistence type="predicted"/>
<dbReference type="SUPFAM" id="SSF75011">
    <property type="entry name" value="3-carboxy-cis,cis-mucoante lactonizing enzyme"/>
    <property type="match status" value="1"/>
</dbReference>
<feature type="compositionally biased region" description="Basic and acidic residues" evidence="1">
    <location>
        <begin position="436"/>
        <end position="452"/>
    </location>
</feature>
<dbReference type="Proteomes" id="UP000315010">
    <property type="component" value="Unassembled WGS sequence"/>
</dbReference>
<dbReference type="AlphaFoldDB" id="A0A5C5YYR1"/>
<dbReference type="EMBL" id="SJPJ01000001">
    <property type="protein sequence ID" value="TWT79731.1"/>
    <property type="molecule type" value="Genomic_DNA"/>
</dbReference>
<evidence type="ECO:0000259" key="3">
    <source>
        <dbReference type="Pfam" id="PF03983"/>
    </source>
</evidence>
<evidence type="ECO:0000256" key="2">
    <source>
        <dbReference type="SAM" id="SignalP"/>
    </source>
</evidence>
<dbReference type="GO" id="GO:0042802">
    <property type="term" value="F:identical protein binding"/>
    <property type="evidence" value="ECO:0007669"/>
    <property type="project" value="InterPro"/>
</dbReference>
<sequence precursor="true">MPQLPHFNKSLATLFLLSTLLLANVVVGQDGVQRAGAGADIVFKPLDLECSATAMEMSEDGKFIAITHQADNVISVYDVVAGVVTAEIESPAPRSVLFRGNQIIVASQIEGIINFYQRRGNDWALTKEWRVPKTGVVHLSAAGGPSFRGQLVVTCHGDGSQASYQDSMIFVTSTSGRFTPISKSALGTVSYDGKLLIRHESFNLSSGGQITGHLFDEYVRSGGKSRQVLSADPDSNTYLYQIDRGGYWIGRDCVMGGLPLTRLPNEWGNLVIADRTQKRLYVIADDMMTGQQLSAAAPPLGVRRIKYPDPYGEMDKLRHGWAHRRDYLLDHPEAATHDGKTSLFIRTAEGGVILSAEMEPFEQKPKTASVSPNSSAVQPMVPKGTAIDAKPRTWRSKNGRFSVVATLLRPSGNSVVLKREDNGQEIEVPFDSLSDTDNRYLERQQKKASETP</sequence>
<dbReference type="GO" id="GO:0043130">
    <property type="term" value="F:ubiquitin binding"/>
    <property type="evidence" value="ECO:0007669"/>
    <property type="project" value="InterPro"/>
</dbReference>
<evidence type="ECO:0000313" key="5">
    <source>
        <dbReference type="Proteomes" id="UP000315010"/>
    </source>
</evidence>
<dbReference type="RefSeq" id="WP_419193951.1">
    <property type="nucleotide sequence ID" value="NZ_SJPJ01000001.1"/>
</dbReference>